<comment type="caution">
    <text evidence="3">The sequence shown here is derived from an EMBL/GenBank/DDBJ whole genome shotgun (WGS) entry which is preliminary data.</text>
</comment>
<evidence type="ECO:0000313" key="4">
    <source>
        <dbReference type="Proteomes" id="UP000006431"/>
    </source>
</evidence>
<dbReference type="Pfam" id="PF08376">
    <property type="entry name" value="NIT"/>
    <property type="match status" value="1"/>
</dbReference>
<keyword evidence="4" id="KW-1185">Reference proteome</keyword>
<feature type="domain" description="Nitrate/nitrite sensing protein" evidence="2">
    <location>
        <begin position="37"/>
        <end position="200"/>
    </location>
</feature>
<dbReference type="EMBL" id="AFRZ01000001">
    <property type="protein sequence ID" value="EHP29367.1"/>
    <property type="molecule type" value="Genomic_DNA"/>
</dbReference>
<accession>H1FX57</accession>
<dbReference type="RefSeq" id="WP_008339159.1">
    <property type="nucleotide sequence ID" value="NZ_AFRZ01000001.1"/>
</dbReference>
<dbReference type="AlphaFoldDB" id="B6BM55"/>
<keyword evidence="1" id="KW-0732">Signal</keyword>
<sequence>MRIFLLIAALIFSLNAKSLFSNSNQADNSKYIGALKDLIISTQKTRGLTNNYLNGNTTSMLLVYGNRKEMKKAIGIMESLPLASDPIINNRATNISESLIKLNRKAFKKEPAVVFEQYTELIEQTLMLAQTVSKHGSKNLNPLGKKLSTVMMEVILPLSEYVGQMRGMGSGIVAKGAITKIQKAQMQAIMHEVNTLTTQLILDIKVIASSNKKSFTSNIDAKLSSIEESSKDYVSLTNAELMGNKQIAFDTDTYFNKGTDLISLLIDVYNINNKIILDDSKGWL</sequence>
<accession>B6BM55</accession>
<dbReference type="HOGENOM" id="CLU_979779_0_0_7"/>
<dbReference type="eggNOG" id="COG0840">
    <property type="taxonomic scope" value="Bacteria"/>
</dbReference>
<dbReference type="InterPro" id="IPR013587">
    <property type="entry name" value="Nitrate/nitrite_sensing"/>
</dbReference>
<dbReference type="Proteomes" id="UP000006431">
    <property type="component" value="Unassembled WGS sequence"/>
</dbReference>
<gene>
    <name evidence="3" type="ORF">SMGD1_0840</name>
</gene>
<evidence type="ECO:0000259" key="2">
    <source>
        <dbReference type="Pfam" id="PF08376"/>
    </source>
</evidence>
<organism evidence="3 4">
    <name type="scientific">Sulfurimonas gotlandica (strain DSM 19862 / JCM 16533 / GD1)</name>
    <dbReference type="NCBI Taxonomy" id="929558"/>
    <lineage>
        <taxon>Bacteria</taxon>
        <taxon>Pseudomonadati</taxon>
        <taxon>Campylobacterota</taxon>
        <taxon>Epsilonproteobacteria</taxon>
        <taxon>Campylobacterales</taxon>
        <taxon>Sulfurimonadaceae</taxon>
        <taxon>Sulfurimonas</taxon>
    </lineage>
</organism>
<dbReference type="STRING" id="929558.SMGD1_0840"/>
<feature type="signal peptide" evidence="1">
    <location>
        <begin position="1"/>
        <end position="16"/>
    </location>
</feature>
<feature type="chain" id="PRO_5002841094" description="Nitrate/nitrite sensing protein domain-containing protein" evidence="1">
    <location>
        <begin position="17"/>
        <end position="284"/>
    </location>
</feature>
<name>B6BM55_SULGG</name>
<reference evidence="3 4" key="1">
    <citation type="journal article" date="2012" name="Proc. Natl. Acad. Sci. U.S.A.">
        <title>Genome and physiology of a model Epsilonproteobacterium responsible for sulfide detoxification in marine oxygen depletion zones.</title>
        <authorList>
            <person name="Grote J."/>
            <person name="Schott T."/>
            <person name="Bruckner C.G."/>
            <person name="Glockner F.O."/>
            <person name="Jost G."/>
            <person name="Teeling H."/>
            <person name="Labrenz M."/>
            <person name="Jurgens K."/>
        </authorList>
    </citation>
    <scope>NUCLEOTIDE SEQUENCE [LARGE SCALE GENOMIC DNA]</scope>
    <source>
        <strain evidence="3 4">GD1</strain>
    </source>
</reference>
<proteinExistence type="predicted"/>
<protein>
    <recommendedName>
        <fullName evidence="2">Nitrate/nitrite sensing protein domain-containing protein</fullName>
    </recommendedName>
</protein>
<dbReference type="OrthoDB" id="2489132at2"/>
<dbReference type="PATRIC" id="fig|929558.5.peg.839"/>
<evidence type="ECO:0000313" key="3">
    <source>
        <dbReference type="EMBL" id="EHP29367.1"/>
    </source>
</evidence>
<evidence type="ECO:0000256" key="1">
    <source>
        <dbReference type="SAM" id="SignalP"/>
    </source>
</evidence>